<dbReference type="RefSeq" id="WP_070126829.1">
    <property type="nucleotide sequence ID" value="NZ_MDHN01000040.1"/>
</dbReference>
<comment type="similarity">
    <text evidence="1 3">Belongs to the short-chain dehydrogenases/reductases (SDR) family.</text>
</comment>
<evidence type="ECO:0000256" key="2">
    <source>
        <dbReference type="ARBA" id="ARBA00023002"/>
    </source>
</evidence>
<evidence type="ECO:0000313" key="5">
    <source>
        <dbReference type="Proteomes" id="UP000175691"/>
    </source>
</evidence>
<dbReference type="Pfam" id="PF00106">
    <property type="entry name" value="adh_short"/>
    <property type="match status" value="1"/>
</dbReference>
<evidence type="ECO:0000313" key="4">
    <source>
        <dbReference type="EMBL" id="OFC69383.1"/>
    </source>
</evidence>
<keyword evidence="5" id="KW-1185">Reference proteome</keyword>
<dbReference type="PRINTS" id="PR00080">
    <property type="entry name" value="SDRFAMILY"/>
</dbReference>
<dbReference type="PROSITE" id="PS00061">
    <property type="entry name" value="ADH_SHORT"/>
    <property type="match status" value="1"/>
</dbReference>
<evidence type="ECO:0000256" key="3">
    <source>
        <dbReference type="RuleBase" id="RU000363"/>
    </source>
</evidence>
<proteinExistence type="inferred from homology"/>
<protein>
    <recommendedName>
        <fullName evidence="6">Short-chain dehydrogenase</fullName>
    </recommendedName>
</protein>
<dbReference type="PANTHER" id="PTHR43008:SF7">
    <property type="entry name" value="SHORT CHAIN DEHYDROGENASE_REDUCTASE (AFU_ORTHOLOGUE AFUA_2G00830)"/>
    <property type="match status" value="1"/>
</dbReference>
<organism evidence="4 5">
    <name type="scientific">Alteromonas confluentis</name>
    <dbReference type="NCBI Taxonomy" id="1656094"/>
    <lineage>
        <taxon>Bacteria</taxon>
        <taxon>Pseudomonadati</taxon>
        <taxon>Pseudomonadota</taxon>
        <taxon>Gammaproteobacteria</taxon>
        <taxon>Alteromonadales</taxon>
        <taxon>Alteromonadaceae</taxon>
        <taxon>Alteromonas/Salinimonas group</taxon>
        <taxon>Alteromonas</taxon>
    </lineage>
</organism>
<dbReference type="PANTHER" id="PTHR43008">
    <property type="entry name" value="BENZIL REDUCTASE"/>
    <property type="match status" value="1"/>
</dbReference>
<evidence type="ECO:0008006" key="6">
    <source>
        <dbReference type="Google" id="ProtNLM"/>
    </source>
</evidence>
<dbReference type="EMBL" id="MDHN01000040">
    <property type="protein sequence ID" value="OFC69383.1"/>
    <property type="molecule type" value="Genomic_DNA"/>
</dbReference>
<dbReference type="GO" id="GO:0050664">
    <property type="term" value="F:oxidoreductase activity, acting on NAD(P)H, oxygen as acceptor"/>
    <property type="evidence" value="ECO:0007669"/>
    <property type="project" value="TreeGrafter"/>
</dbReference>
<dbReference type="STRING" id="1656094.BFC18_18385"/>
<reference evidence="4 5" key="1">
    <citation type="submission" date="2016-08" db="EMBL/GenBank/DDBJ databases">
        <authorList>
            <person name="Seilhamer J.J."/>
        </authorList>
    </citation>
    <scope>NUCLEOTIDE SEQUENCE [LARGE SCALE GENOMIC DNA]</scope>
    <source>
        <strain evidence="4 5">KCTC 42603</strain>
    </source>
</reference>
<dbReference type="InterPro" id="IPR020904">
    <property type="entry name" value="Sc_DH/Rdtase_CS"/>
</dbReference>
<dbReference type="OrthoDB" id="9806974at2"/>
<dbReference type="Proteomes" id="UP000175691">
    <property type="component" value="Unassembled WGS sequence"/>
</dbReference>
<gene>
    <name evidence="4" type="ORF">BFC18_18385</name>
</gene>
<dbReference type="PRINTS" id="PR00081">
    <property type="entry name" value="GDHRDH"/>
</dbReference>
<keyword evidence="2" id="KW-0560">Oxidoreductase</keyword>
<dbReference type="AlphaFoldDB" id="A0A1E7Z758"/>
<evidence type="ECO:0000256" key="1">
    <source>
        <dbReference type="ARBA" id="ARBA00006484"/>
    </source>
</evidence>
<dbReference type="Gene3D" id="3.40.50.720">
    <property type="entry name" value="NAD(P)-binding Rossmann-like Domain"/>
    <property type="match status" value="1"/>
</dbReference>
<dbReference type="InterPro" id="IPR002347">
    <property type="entry name" value="SDR_fam"/>
</dbReference>
<dbReference type="SUPFAM" id="SSF51735">
    <property type="entry name" value="NAD(P)-binding Rossmann-fold domains"/>
    <property type="match status" value="1"/>
</dbReference>
<dbReference type="CDD" id="cd05233">
    <property type="entry name" value="SDR_c"/>
    <property type="match status" value="1"/>
</dbReference>
<comment type="caution">
    <text evidence="4">The sequence shown here is derived from an EMBL/GenBank/DDBJ whole genome shotgun (WGS) entry which is preliminary data.</text>
</comment>
<dbReference type="InterPro" id="IPR036291">
    <property type="entry name" value="NAD(P)-bd_dom_sf"/>
</dbReference>
<name>A0A1E7Z758_9ALTE</name>
<accession>A0A1E7Z758</accession>
<sequence>MSELQRKTPFAAGNVAVVTGGAKGLGAEAVKQFLSRNMQVIVIDNDDKALHKLQQVCQAPTLLTPVVADLTDENDLALAFSSITERVSEIHVLLNNAAVMTKTGFNDALSEWKSVFNVNVWAMLSLTQQLLPLMTSGAIINAGSKEGITTPPGQPAYSVAKASVKVLTELLQHELRNTKPDVSAHLLVPGFTHTPMNFPDGDTTSERARAAWPTSKVIELMITRVNRGDFYLWGLDKETTRSLDMARITWHYQDIIQNRPPLSRWHQQYKSDFVEFAEHFCTIE</sequence>